<dbReference type="KEGG" id="nsr:NS506_03757"/>
<dbReference type="Pfam" id="PF00270">
    <property type="entry name" value="DEAD"/>
    <property type="match status" value="1"/>
</dbReference>
<dbReference type="EMBL" id="BBYQ01000077">
    <property type="protein sequence ID" value="GAP30317.1"/>
    <property type="molecule type" value="Genomic_DNA"/>
</dbReference>
<protein>
    <submittedName>
        <fullName evidence="6">Uncharacterized protein</fullName>
    </submittedName>
</protein>
<dbReference type="PANTHER" id="PTHR47396:SF1">
    <property type="entry name" value="ATP-DEPENDENT HELICASE IRC3-RELATED"/>
    <property type="match status" value="1"/>
</dbReference>
<dbReference type="PROSITE" id="PS51194">
    <property type="entry name" value="HELICASE_CTER"/>
    <property type="match status" value="1"/>
</dbReference>
<dbReference type="CDD" id="cd18785">
    <property type="entry name" value="SF2_C"/>
    <property type="match status" value="1"/>
</dbReference>
<feature type="domain" description="Helicase C-terminal" evidence="4">
    <location>
        <begin position="176"/>
        <end position="323"/>
    </location>
</feature>
<dbReference type="Pfam" id="PF00271">
    <property type="entry name" value="Helicase_C"/>
    <property type="match status" value="1"/>
</dbReference>
<evidence type="ECO:0000256" key="1">
    <source>
        <dbReference type="ARBA" id="ARBA00022741"/>
    </source>
</evidence>
<evidence type="ECO:0000256" key="2">
    <source>
        <dbReference type="ARBA" id="ARBA00022840"/>
    </source>
</evidence>
<organism evidence="6 7">
    <name type="scientific">Nocardia seriolae</name>
    <dbReference type="NCBI Taxonomy" id="37332"/>
    <lineage>
        <taxon>Bacteria</taxon>
        <taxon>Bacillati</taxon>
        <taxon>Actinomycetota</taxon>
        <taxon>Actinomycetes</taxon>
        <taxon>Mycobacteriales</taxon>
        <taxon>Nocardiaceae</taxon>
        <taxon>Nocardia</taxon>
    </lineage>
</organism>
<evidence type="ECO:0000313" key="5">
    <source>
        <dbReference type="EMBL" id="APA97806.1"/>
    </source>
</evidence>
<feature type="domain" description="Helicase ATP-binding" evidence="3">
    <location>
        <begin position="1"/>
        <end position="149"/>
    </location>
</feature>
<dbReference type="SUPFAM" id="SSF52540">
    <property type="entry name" value="P-loop containing nucleoside triphosphate hydrolases"/>
    <property type="match status" value="1"/>
</dbReference>
<evidence type="ECO:0000313" key="7">
    <source>
        <dbReference type="Proteomes" id="UP000037179"/>
    </source>
</evidence>
<dbReference type="PANTHER" id="PTHR47396">
    <property type="entry name" value="TYPE I RESTRICTION ENZYME ECOKI R PROTEIN"/>
    <property type="match status" value="1"/>
</dbReference>
<dbReference type="InterPro" id="IPR001650">
    <property type="entry name" value="Helicase_C-like"/>
</dbReference>
<dbReference type="InterPro" id="IPR050742">
    <property type="entry name" value="Helicase_Restrict-Modif_Enz"/>
</dbReference>
<evidence type="ECO:0000313" key="8">
    <source>
        <dbReference type="Proteomes" id="UP000180166"/>
    </source>
</evidence>
<dbReference type="AlphaFoldDB" id="A0A0B8N8K4"/>
<dbReference type="PROSITE" id="PS51192">
    <property type="entry name" value="HELICASE_ATP_BIND_1"/>
    <property type="match status" value="1"/>
</dbReference>
<keyword evidence="1" id="KW-0547">Nucleotide-binding</keyword>
<dbReference type="GO" id="GO:0005524">
    <property type="term" value="F:ATP binding"/>
    <property type="evidence" value="ECO:0007669"/>
    <property type="project" value="UniProtKB-KW"/>
</dbReference>
<dbReference type="RefSeq" id="WP_052086647.1">
    <property type="nucleotide sequence ID" value="NZ_CP073655.1"/>
</dbReference>
<dbReference type="Proteomes" id="UP000037179">
    <property type="component" value="Unassembled WGS sequence"/>
</dbReference>
<reference evidence="6 7" key="2">
    <citation type="journal article" date="2016" name="Genome Announc.">
        <title>Draft Genome Sequence of Erythromycin- and Oxytetracycline-Sensitive Nocardia seriolae Strain U-1 (NBRC 110359).</title>
        <authorList>
            <person name="Imajoh M."/>
            <person name="Sukeda M."/>
            <person name="Shimizu M."/>
            <person name="Yamane J."/>
            <person name="Ohnishi K."/>
            <person name="Oshima S."/>
        </authorList>
    </citation>
    <scope>NUCLEOTIDE SEQUENCE [LARGE SCALE GENOMIC DNA]</scope>
    <source>
        <strain evidence="6 7">U-1</strain>
    </source>
</reference>
<dbReference type="InterPro" id="IPR011545">
    <property type="entry name" value="DEAD/DEAH_box_helicase_dom"/>
</dbReference>
<reference evidence="7" key="1">
    <citation type="submission" date="2015-07" db="EMBL/GenBank/DDBJ databases">
        <title>Nocardia seriolae U-1 whole genome shotgun sequence.</title>
        <authorList>
            <person name="Imajoh M."/>
            <person name="Fukumoto Y."/>
            <person name="Sukeda M."/>
            <person name="Yamane J."/>
            <person name="Yamasaki K."/>
            <person name="Shimizu M."/>
            <person name="Ohnishi K."/>
            <person name="Oshima S."/>
        </authorList>
    </citation>
    <scope>NUCLEOTIDE SEQUENCE [LARGE SCALE GENOMIC DNA]</scope>
    <source>
        <strain evidence="7">U-1</strain>
    </source>
</reference>
<dbReference type="OrthoDB" id="9776021at2"/>
<accession>A0A0B8N8K4</accession>
<dbReference type="Gene3D" id="3.40.50.300">
    <property type="entry name" value="P-loop containing nucleotide triphosphate hydrolases"/>
    <property type="match status" value="2"/>
</dbReference>
<evidence type="ECO:0000259" key="3">
    <source>
        <dbReference type="PROSITE" id="PS51192"/>
    </source>
</evidence>
<evidence type="ECO:0000313" key="6">
    <source>
        <dbReference type="EMBL" id="GAP30317.1"/>
    </source>
</evidence>
<name>A0A0B8N8K4_9NOCA</name>
<keyword evidence="2" id="KW-0067">ATP-binding</keyword>
<evidence type="ECO:0000259" key="4">
    <source>
        <dbReference type="PROSITE" id="PS51194"/>
    </source>
</evidence>
<sequence>MLAWMVARRPERLLVLVPSVALREQVASKFETLGILRKEGITALSALRPCVGRVEHAFADAGEAVLFAKACNVIVATPSVLNAMASEVRAALLEECTHLVLDEAHHAAAATWRSVIRQFTGRPVLLFTATPFRSDGKALPGRTIFRFPLREAQREGYFSRIDFAAVLNLDDPDRGRAAAALDRLRADRETGFDHVLLARAGTSQRAEEIHALYAEMAPEFEPRILYHRQAVRQKAATLEALKNGDCRIIVCVDMLGEGFDMPTLKVGAFHDNRRSLSPMVQLVGRLARTVSATPIGSASVSLSTVRREIAWRSSTEGALSSGC</sequence>
<dbReference type="GO" id="GO:0003676">
    <property type="term" value="F:nucleic acid binding"/>
    <property type="evidence" value="ECO:0007669"/>
    <property type="project" value="InterPro"/>
</dbReference>
<dbReference type="InterPro" id="IPR027417">
    <property type="entry name" value="P-loop_NTPase"/>
</dbReference>
<dbReference type="GO" id="GO:0005829">
    <property type="term" value="C:cytosol"/>
    <property type="evidence" value="ECO:0007669"/>
    <property type="project" value="TreeGrafter"/>
</dbReference>
<reference evidence="5 8" key="3">
    <citation type="submission" date="2016-10" db="EMBL/GenBank/DDBJ databases">
        <title>Genome sequence of Nocardia seriolae strain EM150506, isolated from Anguila japonica.</title>
        <authorList>
            <person name="Han H.-J."/>
        </authorList>
    </citation>
    <scope>NUCLEOTIDE SEQUENCE [LARGE SCALE GENOMIC DNA]</scope>
    <source>
        <strain evidence="5 8">EM150506</strain>
    </source>
</reference>
<dbReference type="SMART" id="SM00490">
    <property type="entry name" value="HELICc"/>
    <property type="match status" value="1"/>
</dbReference>
<keyword evidence="7" id="KW-1185">Reference proteome</keyword>
<gene>
    <name evidence="5" type="ORF">NS506_03757</name>
    <name evidence="6" type="ORF">NSK11_contig00077-0036</name>
</gene>
<dbReference type="Proteomes" id="UP000180166">
    <property type="component" value="Chromosome"/>
</dbReference>
<dbReference type="EMBL" id="CP017839">
    <property type="protein sequence ID" value="APA97806.1"/>
    <property type="molecule type" value="Genomic_DNA"/>
</dbReference>
<proteinExistence type="predicted"/>
<dbReference type="InterPro" id="IPR014001">
    <property type="entry name" value="Helicase_ATP-bd"/>
</dbReference>